<dbReference type="AlphaFoldDB" id="A0AAE9I428"/>
<dbReference type="SMART" id="SM00342">
    <property type="entry name" value="HTH_ARAC"/>
    <property type="match status" value="1"/>
</dbReference>
<dbReference type="InterPro" id="IPR037923">
    <property type="entry name" value="HTH-like"/>
</dbReference>
<feature type="domain" description="HTH araC/xylS-type" evidence="5">
    <location>
        <begin position="231"/>
        <end position="332"/>
    </location>
</feature>
<keyword evidence="4" id="KW-0804">Transcription</keyword>
<keyword evidence="3" id="KW-0010">Activator</keyword>
<dbReference type="PANTHER" id="PTHR46796">
    <property type="entry name" value="HTH-TYPE TRANSCRIPTIONAL ACTIVATOR RHAS-RELATED"/>
    <property type="match status" value="1"/>
</dbReference>
<dbReference type="InterPro" id="IPR009057">
    <property type="entry name" value="Homeodomain-like_sf"/>
</dbReference>
<gene>
    <name evidence="6" type="ORF">FGG12_21910</name>
    <name evidence="7" type="ORF">M5D45_28705</name>
</gene>
<name>A0AAE9I428_9BURK</name>
<dbReference type="InterPro" id="IPR050204">
    <property type="entry name" value="AraC_XylS_family_regulators"/>
</dbReference>
<sequence>MTQRAASQTGNTAHAGRARALDHVQSLSARVFGPTRLDIGDATGDAEDDAPDVQLRTCQIGHLTLATTRYGRAMEIEPRVGKDEFVIQTVTAGRCRLLAGGRAAEMPVGAVRVFSPSLPVRLQPDADCERFSVVIRRQALEAAFLECFSFDAPAPLVFDFHAADSARWQAMMAWLRTEFDARAQGAALATEAITDAAIERLVLGTLLVDQFGHDGSLLPRGFRAALPAYVRCAIRYLRAHLDKPVTLGALAAHCGVCERTLQLGFRKAKNTTPMEYLRVLRLQAARADLQRATPGRGAVSAIALRHGFTHLSLFSREYQREFGELPSATLRR</sequence>
<organism evidence="7 9">
    <name type="scientific">Cupriavidus campinensis</name>
    <dbReference type="NCBI Taxonomy" id="151783"/>
    <lineage>
        <taxon>Bacteria</taxon>
        <taxon>Pseudomonadati</taxon>
        <taxon>Pseudomonadota</taxon>
        <taxon>Betaproteobacteria</taxon>
        <taxon>Burkholderiales</taxon>
        <taxon>Burkholderiaceae</taxon>
        <taxon>Cupriavidus</taxon>
    </lineage>
</organism>
<evidence type="ECO:0000313" key="9">
    <source>
        <dbReference type="Proteomes" id="UP001056132"/>
    </source>
</evidence>
<dbReference type="Pfam" id="PF14525">
    <property type="entry name" value="AraC_binding_2"/>
    <property type="match status" value="1"/>
</dbReference>
<dbReference type="KEGG" id="ccam:M5D45_28705"/>
<dbReference type="PANTHER" id="PTHR46796:SF12">
    <property type="entry name" value="HTH-TYPE DNA-BINDING TRANSCRIPTIONAL ACTIVATOR EUTR"/>
    <property type="match status" value="1"/>
</dbReference>
<dbReference type="Pfam" id="PF12833">
    <property type="entry name" value="HTH_18"/>
    <property type="match status" value="1"/>
</dbReference>
<dbReference type="InterPro" id="IPR018060">
    <property type="entry name" value="HTH_AraC"/>
</dbReference>
<dbReference type="Gene3D" id="1.10.10.60">
    <property type="entry name" value="Homeodomain-like"/>
    <property type="match status" value="1"/>
</dbReference>
<evidence type="ECO:0000256" key="1">
    <source>
        <dbReference type="ARBA" id="ARBA00023015"/>
    </source>
</evidence>
<dbReference type="GO" id="GO:0003700">
    <property type="term" value="F:DNA-binding transcription factor activity"/>
    <property type="evidence" value="ECO:0007669"/>
    <property type="project" value="InterPro"/>
</dbReference>
<evidence type="ECO:0000259" key="5">
    <source>
        <dbReference type="PROSITE" id="PS01124"/>
    </source>
</evidence>
<reference evidence="7" key="3">
    <citation type="submission" date="2022-05" db="EMBL/GenBank/DDBJ databases">
        <authorList>
            <person name="Kunte H.-J."/>
        </authorList>
    </citation>
    <scope>NUCLEOTIDE SEQUENCE</scope>
    <source>
        <strain evidence="7">G5</strain>
    </source>
</reference>
<keyword evidence="1" id="KW-0805">Transcription regulation</keyword>
<evidence type="ECO:0000256" key="2">
    <source>
        <dbReference type="ARBA" id="ARBA00023125"/>
    </source>
</evidence>
<dbReference type="SUPFAM" id="SSF51215">
    <property type="entry name" value="Regulatory protein AraC"/>
    <property type="match status" value="1"/>
</dbReference>
<dbReference type="InterPro" id="IPR018062">
    <property type="entry name" value="HTH_AraC-typ_CS"/>
</dbReference>
<keyword evidence="8" id="KW-1185">Reference proteome</keyword>
<evidence type="ECO:0000313" key="8">
    <source>
        <dbReference type="Proteomes" id="UP000318943"/>
    </source>
</evidence>
<dbReference type="PROSITE" id="PS01124">
    <property type="entry name" value="HTH_ARAC_FAMILY_2"/>
    <property type="match status" value="1"/>
</dbReference>
<evidence type="ECO:0000313" key="7">
    <source>
        <dbReference type="EMBL" id="URF07037.1"/>
    </source>
</evidence>
<dbReference type="PROSITE" id="PS00041">
    <property type="entry name" value="HTH_ARAC_FAMILY_1"/>
    <property type="match status" value="1"/>
</dbReference>
<keyword evidence="2" id="KW-0238">DNA-binding</keyword>
<dbReference type="InterPro" id="IPR035418">
    <property type="entry name" value="AraC-bd_2"/>
</dbReference>
<evidence type="ECO:0000256" key="3">
    <source>
        <dbReference type="ARBA" id="ARBA00023159"/>
    </source>
</evidence>
<reference evidence="7" key="2">
    <citation type="journal article" date="2022" name="Microbiol. Resour. Announc.">
        <title>Genome Sequence of Cupriavidus campinensis Strain G5, a Member of a Bacterial Consortium Capable of Polyethylene Degradation.</title>
        <authorList>
            <person name="Schneider B."/>
            <person name="Pfeiffer F."/>
            <person name="Dyall-Smith M."/>
            <person name="Kunte H.J."/>
        </authorList>
    </citation>
    <scope>NUCLEOTIDE SEQUENCE</scope>
    <source>
        <strain evidence="7">G5</strain>
    </source>
</reference>
<dbReference type="Proteomes" id="UP001056132">
    <property type="component" value="Chromosome 2"/>
</dbReference>
<dbReference type="EMBL" id="VCIZ01000015">
    <property type="protein sequence ID" value="TSP10445.1"/>
    <property type="molecule type" value="Genomic_DNA"/>
</dbReference>
<protein>
    <submittedName>
        <fullName evidence="7">AraC family transcriptional regulator</fullName>
    </submittedName>
</protein>
<reference evidence="6 8" key="1">
    <citation type="submission" date="2019-05" db="EMBL/GenBank/DDBJ databases">
        <title>Whole genome sequence analysis of Cupriavidus campinensis S14E4C strain.</title>
        <authorList>
            <person name="Abbaszade G."/>
            <person name="Szabo A."/>
            <person name="Toumi M."/>
            <person name="Toth E."/>
        </authorList>
    </citation>
    <scope>NUCLEOTIDE SEQUENCE [LARGE SCALE GENOMIC DNA]</scope>
    <source>
        <strain evidence="6 8">S14E4C</strain>
    </source>
</reference>
<dbReference type="RefSeq" id="WP_144200956.1">
    <property type="nucleotide sequence ID" value="NZ_CAJPVH010000002.1"/>
</dbReference>
<evidence type="ECO:0000313" key="6">
    <source>
        <dbReference type="EMBL" id="TSP10445.1"/>
    </source>
</evidence>
<accession>A0AAE9I428</accession>
<proteinExistence type="predicted"/>
<dbReference type="Proteomes" id="UP000318943">
    <property type="component" value="Unassembled WGS sequence"/>
</dbReference>
<evidence type="ECO:0000256" key="4">
    <source>
        <dbReference type="ARBA" id="ARBA00023163"/>
    </source>
</evidence>
<dbReference type="SUPFAM" id="SSF46689">
    <property type="entry name" value="Homeodomain-like"/>
    <property type="match status" value="1"/>
</dbReference>
<dbReference type="GO" id="GO:0043565">
    <property type="term" value="F:sequence-specific DNA binding"/>
    <property type="evidence" value="ECO:0007669"/>
    <property type="project" value="InterPro"/>
</dbReference>
<dbReference type="EMBL" id="CP097331">
    <property type="protein sequence ID" value="URF07037.1"/>
    <property type="molecule type" value="Genomic_DNA"/>
</dbReference>